<feature type="region of interest" description="Disordered" evidence="7">
    <location>
        <begin position="645"/>
        <end position="1039"/>
    </location>
</feature>
<keyword evidence="2" id="KW-0479">Metal-binding</keyword>
<evidence type="ECO:0000256" key="3">
    <source>
        <dbReference type="ARBA" id="ARBA00022771"/>
    </source>
</evidence>
<dbReference type="PANTHER" id="PTHR15439">
    <property type="entry name" value="RETINOBLASTOMA-BINDING PROTEIN 6"/>
    <property type="match status" value="1"/>
</dbReference>
<dbReference type="InterPro" id="IPR014891">
    <property type="entry name" value="DWNN_domain"/>
</dbReference>
<name>A0AAV8UMT5_9RHOD</name>
<dbReference type="Proteomes" id="UP001157974">
    <property type="component" value="Unassembled WGS sequence"/>
</dbReference>
<evidence type="ECO:0000256" key="5">
    <source>
        <dbReference type="ARBA" id="ARBA00023242"/>
    </source>
</evidence>
<evidence type="ECO:0000256" key="2">
    <source>
        <dbReference type="ARBA" id="ARBA00022723"/>
    </source>
</evidence>
<dbReference type="Gene3D" id="4.10.60.10">
    <property type="entry name" value="Zinc finger, CCHC-type"/>
    <property type="match status" value="1"/>
</dbReference>
<feature type="region of interest" description="Disordered" evidence="7">
    <location>
        <begin position="97"/>
        <end position="128"/>
    </location>
</feature>
<evidence type="ECO:0000256" key="1">
    <source>
        <dbReference type="ARBA" id="ARBA00004123"/>
    </source>
</evidence>
<feature type="compositionally biased region" description="Basic and acidic residues" evidence="7">
    <location>
        <begin position="274"/>
        <end position="290"/>
    </location>
</feature>
<sequence>MTSAIHFKFKSAKEYDSIGFEGDNLKVADLKVAIVEQTKLNSGESFDLEIKDAQTSEEYSDESLLVPKNTSVIVVRKPGIRAGGILAQHQMAKKNERYAETRNPSATQPTPATAAAQAVSASGPTAVKGETEEARIASLIDQSGSGFERAPYQKFNHSGGVVGNSNLPSGGVEGAGRMNKIGYQHDRPSRPGPNYVCHRCSKPGHWIEQCPTNGDPRFDKIKVRYPTGIPQSMLKTVSAPSTGTGLQLAPGQFVTLQPNEDEFARQTAGLRKSRQAEEAQRRSAEAEKASGVEAAGEGAAEEEISADHKSADDVEPKIAPDTQNQDPNAADTDSTQGLAGQGGQESQSIGVGGRDEGETLMATGVSQEQTTISEKDAMENAHTENNPGSDNIAVNEQKENLTNSNNGKDEEVKAGSDAKDTSPGPVVQPLDIKLTEPQESKSGDKEAVGKAAEPPAKSDALTLEDLLGKDEELFTPKLGDAQPNSADLMNGKSAAPDSSTRPQDHSDGGSGKEGHDSHGPKSAELRDLEQDQAQTPSESPPPDTSVQVTRRDEQRPQTFGREGRGGYRGGGGGGRGGRGGGMPPNFNMGMPPIGFPGRGMGPPMGGFMPFGVGFPPGFPPGMNPGFAPDPMMMQQYQYMQAMQAWNQAQAAAAAAPNQNPEQAPREDSRSNSDRRSVEDKEVSGSDREGSENRDRSRSPRSVGKSDSGGDGRRNRRDDRSKSRSRSREDRRGRGYSPSSRGRRGRDRNRERDRDRVRDRDRGRARGREGGRDFGRKRGRDGEQDRPQANRPRDNDSDQERDRDHDIEERHGQDHRSKDRQNENDNSLERRERMEGSRAETEERRDGTMDRQDRFGVDDGNDEKGDTVVDKDVPLDDLEDRGRRYGDRSDSENGHGSRKRNTPERAVRASGGGGYDPVGPDEGDGNTYKRQKTNDEDLHRDRNPRDSPERGRDYGNYRRDDKRNTSRDSSRGMNKDKRRDNRRWQGSNKSDNWQKSKGRRVDNRRGGTYERENQDGERKIGIHDRLGTRDDRRGKGRRRH</sequence>
<accession>A0AAV8UMT5</accession>
<comment type="subcellular location">
    <subcellularLocation>
        <location evidence="1">Nucleus</location>
    </subcellularLocation>
</comment>
<dbReference type="PANTHER" id="PTHR15439:SF0">
    <property type="entry name" value="CELL DIVISION CYCLE AND APOPTOSIS REGULATOR PROTEIN 1-RELATED"/>
    <property type="match status" value="1"/>
</dbReference>
<feature type="compositionally biased region" description="Basic and acidic residues" evidence="7">
    <location>
        <begin position="747"/>
        <end position="906"/>
    </location>
</feature>
<dbReference type="SMART" id="SM01180">
    <property type="entry name" value="DWNN"/>
    <property type="match status" value="1"/>
</dbReference>
<evidence type="ECO:0000259" key="8">
    <source>
        <dbReference type="PROSITE" id="PS50158"/>
    </source>
</evidence>
<feature type="compositionally biased region" description="Basic and acidic residues" evidence="7">
    <location>
        <begin position="998"/>
        <end position="1032"/>
    </location>
</feature>
<dbReference type="GO" id="GO:0008270">
    <property type="term" value="F:zinc ion binding"/>
    <property type="evidence" value="ECO:0007669"/>
    <property type="project" value="UniProtKB-KW"/>
</dbReference>
<feature type="compositionally biased region" description="Basic and acidic residues" evidence="7">
    <location>
        <begin position="502"/>
        <end position="529"/>
    </location>
</feature>
<feature type="compositionally biased region" description="Basic and acidic residues" evidence="7">
    <location>
        <begin position="373"/>
        <end position="382"/>
    </location>
</feature>
<feature type="compositionally biased region" description="Polar residues" evidence="7">
    <location>
        <begin position="321"/>
        <end position="349"/>
    </location>
</feature>
<dbReference type="PROSITE" id="PS51282">
    <property type="entry name" value="DWNN"/>
    <property type="match status" value="1"/>
</dbReference>
<dbReference type="Pfam" id="PF13696">
    <property type="entry name" value="zf-CCHC_2"/>
    <property type="match status" value="1"/>
</dbReference>
<feature type="domain" description="CCHC-type" evidence="8">
    <location>
        <begin position="197"/>
        <end position="211"/>
    </location>
</feature>
<evidence type="ECO:0000259" key="9">
    <source>
        <dbReference type="PROSITE" id="PS51282"/>
    </source>
</evidence>
<dbReference type="InterPro" id="IPR025829">
    <property type="entry name" value="Zn_knuckle_CX2CX3GHX4C"/>
</dbReference>
<feature type="compositionally biased region" description="Low complexity" evidence="7">
    <location>
        <begin position="104"/>
        <end position="126"/>
    </location>
</feature>
<feature type="compositionally biased region" description="Basic and acidic residues" evidence="7">
    <location>
        <begin position="433"/>
        <end position="448"/>
    </location>
</feature>
<dbReference type="PROSITE" id="PS50158">
    <property type="entry name" value="ZF_CCHC"/>
    <property type="match status" value="1"/>
</dbReference>
<dbReference type="InterPro" id="IPR033489">
    <property type="entry name" value="RBBP6"/>
</dbReference>
<keyword evidence="4" id="KW-0862">Zinc</keyword>
<organism evidence="10 11">
    <name type="scientific">Rhodosorus marinus</name>
    <dbReference type="NCBI Taxonomy" id="101924"/>
    <lineage>
        <taxon>Eukaryota</taxon>
        <taxon>Rhodophyta</taxon>
        <taxon>Stylonematophyceae</taxon>
        <taxon>Stylonematales</taxon>
        <taxon>Stylonemataceae</taxon>
        <taxon>Rhodosorus</taxon>
    </lineage>
</organism>
<feature type="compositionally biased region" description="Polar residues" evidence="7">
    <location>
        <begin position="383"/>
        <end position="406"/>
    </location>
</feature>
<feature type="domain" description="DWNN" evidence="9">
    <location>
        <begin position="5"/>
        <end position="78"/>
    </location>
</feature>
<feature type="region of interest" description="Disordered" evidence="7">
    <location>
        <begin position="265"/>
        <end position="593"/>
    </location>
</feature>
<evidence type="ECO:0000313" key="11">
    <source>
        <dbReference type="Proteomes" id="UP001157974"/>
    </source>
</evidence>
<dbReference type="GO" id="GO:0006511">
    <property type="term" value="P:ubiquitin-dependent protein catabolic process"/>
    <property type="evidence" value="ECO:0007669"/>
    <property type="project" value="TreeGrafter"/>
</dbReference>
<evidence type="ECO:0000256" key="6">
    <source>
        <dbReference type="PROSITE-ProRule" id="PRU00047"/>
    </source>
</evidence>
<feature type="compositionally biased region" description="Gly residues" evidence="7">
    <location>
        <begin position="566"/>
        <end position="582"/>
    </location>
</feature>
<evidence type="ECO:0000256" key="4">
    <source>
        <dbReference type="ARBA" id="ARBA00022833"/>
    </source>
</evidence>
<evidence type="ECO:0008006" key="12">
    <source>
        <dbReference type="Google" id="ProtNLM"/>
    </source>
</evidence>
<proteinExistence type="predicted"/>
<dbReference type="GO" id="GO:0003676">
    <property type="term" value="F:nucleic acid binding"/>
    <property type="evidence" value="ECO:0007669"/>
    <property type="project" value="InterPro"/>
</dbReference>
<dbReference type="GO" id="GO:0061630">
    <property type="term" value="F:ubiquitin protein ligase activity"/>
    <property type="evidence" value="ECO:0007669"/>
    <property type="project" value="InterPro"/>
</dbReference>
<feature type="compositionally biased region" description="Basic and acidic residues" evidence="7">
    <location>
        <begin position="663"/>
        <end position="697"/>
    </location>
</feature>
<dbReference type="GO" id="GO:0006397">
    <property type="term" value="P:mRNA processing"/>
    <property type="evidence" value="ECO:0007669"/>
    <property type="project" value="InterPro"/>
</dbReference>
<dbReference type="GO" id="GO:0016567">
    <property type="term" value="P:protein ubiquitination"/>
    <property type="evidence" value="ECO:0007669"/>
    <property type="project" value="InterPro"/>
</dbReference>
<evidence type="ECO:0000313" key="10">
    <source>
        <dbReference type="EMBL" id="KAJ8903813.1"/>
    </source>
</evidence>
<dbReference type="Pfam" id="PF08783">
    <property type="entry name" value="DWNN"/>
    <property type="match status" value="1"/>
</dbReference>
<evidence type="ECO:0000256" key="7">
    <source>
        <dbReference type="SAM" id="MobiDB-lite"/>
    </source>
</evidence>
<dbReference type="AlphaFoldDB" id="A0AAV8UMT5"/>
<dbReference type="SUPFAM" id="SSF57756">
    <property type="entry name" value="Retrovirus zinc finger-like domains"/>
    <property type="match status" value="1"/>
</dbReference>
<keyword evidence="11" id="KW-1185">Reference proteome</keyword>
<feature type="compositionally biased region" description="Polar residues" evidence="7">
    <location>
        <begin position="983"/>
        <end position="994"/>
    </location>
</feature>
<feature type="compositionally biased region" description="Basic and acidic residues" evidence="7">
    <location>
        <begin position="305"/>
        <end position="318"/>
    </location>
</feature>
<feature type="compositionally biased region" description="Basic and acidic residues" evidence="7">
    <location>
        <begin position="407"/>
        <end position="420"/>
    </location>
</feature>
<keyword evidence="5" id="KW-0539">Nucleus</keyword>
<dbReference type="EMBL" id="JAMWBK010000006">
    <property type="protein sequence ID" value="KAJ8903813.1"/>
    <property type="molecule type" value="Genomic_DNA"/>
</dbReference>
<dbReference type="GO" id="GO:0005634">
    <property type="term" value="C:nucleus"/>
    <property type="evidence" value="ECO:0007669"/>
    <property type="project" value="UniProtKB-SubCell"/>
</dbReference>
<keyword evidence="3 6" id="KW-0863">Zinc-finger</keyword>
<dbReference type="InterPro" id="IPR001878">
    <property type="entry name" value="Znf_CCHC"/>
</dbReference>
<reference evidence="10 11" key="1">
    <citation type="journal article" date="2023" name="Nat. Commun.">
        <title>Origin of minicircular mitochondrial genomes in red algae.</title>
        <authorList>
            <person name="Lee Y."/>
            <person name="Cho C.H."/>
            <person name="Lee Y.M."/>
            <person name="Park S.I."/>
            <person name="Yang J.H."/>
            <person name="West J.A."/>
            <person name="Bhattacharya D."/>
            <person name="Yoon H.S."/>
        </authorList>
    </citation>
    <scope>NUCLEOTIDE SEQUENCE [LARGE SCALE GENOMIC DNA]</scope>
    <source>
        <strain evidence="10 11">CCMP1338</strain>
        <tissue evidence="10">Whole cell</tissue>
    </source>
</reference>
<comment type="caution">
    <text evidence="10">The sequence shown here is derived from an EMBL/GenBank/DDBJ whole genome shotgun (WGS) entry which is preliminary data.</text>
</comment>
<protein>
    <recommendedName>
        <fullName evidence="12">DWNN domain-containing protein</fullName>
    </recommendedName>
</protein>
<dbReference type="InterPro" id="IPR036875">
    <property type="entry name" value="Znf_CCHC_sf"/>
</dbReference>
<feature type="compositionally biased region" description="Basic and acidic residues" evidence="7">
    <location>
        <begin position="707"/>
        <end position="732"/>
    </location>
</feature>
<gene>
    <name evidence="10" type="ORF">NDN08_000346</name>
</gene>
<feature type="compositionally biased region" description="Low complexity" evidence="7">
    <location>
        <begin position="645"/>
        <end position="662"/>
    </location>
</feature>
<dbReference type="SMART" id="SM00343">
    <property type="entry name" value="ZnF_C2HC"/>
    <property type="match status" value="1"/>
</dbReference>
<dbReference type="Gene3D" id="3.10.20.90">
    <property type="entry name" value="Phosphatidylinositol 3-kinase Catalytic Subunit, Chain A, domain 1"/>
    <property type="match status" value="1"/>
</dbReference>
<feature type="compositionally biased region" description="Basic and acidic residues" evidence="7">
    <location>
        <begin position="549"/>
        <end position="565"/>
    </location>
</feature>
<feature type="compositionally biased region" description="Basic and acidic residues" evidence="7">
    <location>
        <begin position="931"/>
        <end position="982"/>
    </location>
</feature>